<organism evidence="2 3">
    <name type="scientific">Reticulomyxa filosa</name>
    <dbReference type="NCBI Taxonomy" id="46433"/>
    <lineage>
        <taxon>Eukaryota</taxon>
        <taxon>Sar</taxon>
        <taxon>Rhizaria</taxon>
        <taxon>Retaria</taxon>
        <taxon>Foraminifera</taxon>
        <taxon>Monothalamids</taxon>
        <taxon>Reticulomyxidae</taxon>
        <taxon>Reticulomyxa</taxon>
    </lineage>
</organism>
<keyword evidence="3" id="KW-1185">Reference proteome</keyword>
<dbReference type="AlphaFoldDB" id="X6NTC1"/>
<protein>
    <submittedName>
        <fullName evidence="2">Uncharacterized protein</fullName>
    </submittedName>
</protein>
<dbReference type="EMBL" id="ASPP01006603">
    <property type="protein sequence ID" value="ETO28557.1"/>
    <property type="molecule type" value="Genomic_DNA"/>
</dbReference>
<keyword evidence="1" id="KW-1133">Transmembrane helix</keyword>
<sequence length="1064" mass="124832">IERMLKKTNKKWRWVKPWIPFDKAWEGKALLIGTNRAKKQAREKIQHIMDHTHIIPLQNAMHFQGLMRSIVSDSKPIHGQQRTSTQVLMNKLQLDLECEICYDNKWNIYVYDEKGITPDRLANIKAKLEEICSPHEWQPYIDNDADKSLSQLNELLRDNPLLRQTLFNWKQEPMQSVWKKFNSKVFFAWKSVQHNNFDLVIYGRKHWAKQVFNEIQQFLKVDILLLLLLFIIINYNYLVVNVNQMVSLLTENNKKMLREIENEASIRIYVLDNKDKYPHHLLLLGNATKTESLQLALQTLQVIGQSIKHIPLSESSKDYEVLEHFFPKSESKYNCELTLNSKEMIILADDPLLRVKVYDKAMQLLEEYTAVDFDCHQKLMLRKAIPPSQQHPPPLHLPVISSSQCWSDETFERELLTPLQTHTQTIISKTVSSSGVVFRILGKLQNVQSAEQYLNACFEKSQSLPIENKAKGLVLAQALNKCCRKKYSTLFVHNDPFNNCVHVMPLPLHATSNDGLVSTELQMINEDYRQICSNIGYAYVGNKLAVLLEENLPFELDTHEFIHSNEGKEDEEVISMDDSNDTSSVDSTANAIKHETRLDNIRKHSQCDIQIDPDSKMLFFYGNDLAKEIAIDLLRDLFQVMYIFLKKKYPFQSNTLITIRIHNQFKKKRKWSTCQYHRLMHNEAYRRYLVSQESILDYISKECQIKIELIQGKKEEIDAVNNIQFFKNSLPNLNHKSQTQTQNLLPIVYSPNYFLPFWLLSHGRNLEYFAEELPKLYIAIYGNDERRKVANEMIEEITEVLSFFVKTQNVYNLCHTIHISSKQGMTREEKKYFLEIEMNKNQRMFLESVLGFRFWKENALADPKEWKPPHAVIMQRGFFTFIYDLIVFTTTFTLHSQILTVLYHFKRPDHDFIMYLKFSTLFQNQVKNTSKSFFEVETSTSEIITLQNFYIDIVIEESGICKYIVCSKSGQLKEFNIDLMKRNVKSLKNLKTVIKGKNQILHKSVKLKLYQRNKIYNNEQVKVIINPKEKPKVPNYKDILMKSKNKKLKDEIVASQATVSNYCQ</sequence>
<gene>
    <name evidence="2" type="ORF">RFI_08573</name>
</gene>
<reference evidence="2 3" key="1">
    <citation type="journal article" date="2013" name="Curr. Biol.">
        <title>The Genome of the Foraminiferan Reticulomyxa filosa.</title>
        <authorList>
            <person name="Glockner G."/>
            <person name="Hulsmann N."/>
            <person name="Schleicher M."/>
            <person name="Noegel A.A."/>
            <person name="Eichinger L."/>
            <person name="Gallinger C."/>
            <person name="Pawlowski J."/>
            <person name="Sierra R."/>
            <person name="Euteneuer U."/>
            <person name="Pillet L."/>
            <person name="Moustafa A."/>
            <person name="Platzer M."/>
            <person name="Groth M."/>
            <person name="Szafranski K."/>
            <person name="Schliwa M."/>
        </authorList>
    </citation>
    <scope>NUCLEOTIDE SEQUENCE [LARGE SCALE GENOMIC DNA]</scope>
</reference>
<keyword evidence="1" id="KW-0472">Membrane</keyword>
<proteinExistence type="predicted"/>
<feature type="non-terminal residue" evidence="2">
    <location>
        <position position="1"/>
    </location>
</feature>
<name>X6NTC1_RETFI</name>
<dbReference type="Proteomes" id="UP000023152">
    <property type="component" value="Unassembled WGS sequence"/>
</dbReference>
<evidence type="ECO:0000256" key="1">
    <source>
        <dbReference type="SAM" id="Phobius"/>
    </source>
</evidence>
<feature type="transmembrane region" description="Helical" evidence="1">
    <location>
        <begin position="218"/>
        <end position="238"/>
    </location>
</feature>
<keyword evidence="1" id="KW-0812">Transmembrane</keyword>
<evidence type="ECO:0000313" key="3">
    <source>
        <dbReference type="Proteomes" id="UP000023152"/>
    </source>
</evidence>
<evidence type="ECO:0000313" key="2">
    <source>
        <dbReference type="EMBL" id="ETO28557.1"/>
    </source>
</evidence>
<accession>X6NTC1</accession>
<comment type="caution">
    <text evidence="2">The sequence shown here is derived from an EMBL/GenBank/DDBJ whole genome shotgun (WGS) entry which is preliminary data.</text>
</comment>